<comment type="caution">
    <text evidence="1">The sequence shown here is derived from an EMBL/GenBank/DDBJ whole genome shotgun (WGS) entry which is preliminary data.</text>
</comment>
<organism evidence="1 2">
    <name type="scientific">Neiella holothuriorum</name>
    <dbReference type="NCBI Taxonomy" id="2870530"/>
    <lineage>
        <taxon>Bacteria</taxon>
        <taxon>Pseudomonadati</taxon>
        <taxon>Pseudomonadota</taxon>
        <taxon>Gammaproteobacteria</taxon>
        <taxon>Alteromonadales</taxon>
        <taxon>Echinimonadaceae</taxon>
        <taxon>Neiella</taxon>
    </lineage>
</organism>
<reference evidence="1" key="1">
    <citation type="submission" date="2021-07" db="EMBL/GenBank/DDBJ databases">
        <title>Neiella marina sp. nov., isolated from the intestinal content of sea cucumber Apostichopus japonicus.</title>
        <authorList>
            <person name="Bai X."/>
        </authorList>
    </citation>
    <scope>NUCLEOTIDE SEQUENCE</scope>
    <source>
        <strain evidence="1">126</strain>
    </source>
</reference>
<gene>
    <name evidence="1" type="ORF">K0504_18075</name>
</gene>
<sequence>MEVKYESFYAVFEGLDFVESGQGLEGTPTLYQTNMTLPVVSSENATLSDLENYCKEQITDTLAGFDLSDFDNDAFYIDDGRLTRGWTASQIVILEDMATGELTPVQRHAWLDKEIYDDHEYDDDVWSILLKDAIKHMSSGSVIDSIVRVSRTEIK</sequence>
<evidence type="ECO:0000313" key="2">
    <source>
        <dbReference type="Proteomes" id="UP001166251"/>
    </source>
</evidence>
<protein>
    <submittedName>
        <fullName evidence="1">Uncharacterized protein</fullName>
    </submittedName>
</protein>
<accession>A0ABS7EKQ3</accession>
<name>A0ABS7EKQ3_9GAMM</name>
<dbReference type="RefSeq" id="WP_220105564.1">
    <property type="nucleotide sequence ID" value="NZ_JAHZSS010000035.1"/>
</dbReference>
<dbReference type="Proteomes" id="UP001166251">
    <property type="component" value="Unassembled WGS sequence"/>
</dbReference>
<evidence type="ECO:0000313" key="1">
    <source>
        <dbReference type="EMBL" id="MBW8192943.1"/>
    </source>
</evidence>
<proteinExistence type="predicted"/>
<keyword evidence="2" id="KW-1185">Reference proteome</keyword>
<dbReference type="EMBL" id="JAHZSS010000035">
    <property type="protein sequence ID" value="MBW8192943.1"/>
    <property type="molecule type" value="Genomic_DNA"/>
</dbReference>